<dbReference type="Proteomes" id="UP001200741">
    <property type="component" value="Unassembled WGS sequence"/>
</dbReference>
<dbReference type="RefSeq" id="WP_233374138.1">
    <property type="nucleotide sequence ID" value="NZ_JAJTWU010000009.1"/>
</dbReference>
<keyword evidence="2" id="KW-1185">Reference proteome</keyword>
<organism evidence="1 2">
    <name type="scientific">Pelomonas cellulosilytica</name>
    <dbReference type="NCBI Taxonomy" id="2906762"/>
    <lineage>
        <taxon>Bacteria</taxon>
        <taxon>Pseudomonadati</taxon>
        <taxon>Pseudomonadota</taxon>
        <taxon>Betaproteobacteria</taxon>
        <taxon>Burkholderiales</taxon>
        <taxon>Sphaerotilaceae</taxon>
        <taxon>Roseateles</taxon>
    </lineage>
</organism>
<comment type="caution">
    <text evidence="1">The sequence shown here is derived from an EMBL/GenBank/DDBJ whole genome shotgun (WGS) entry which is preliminary data.</text>
</comment>
<dbReference type="EMBL" id="JAJTWU010000009">
    <property type="protein sequence ID" value="MCE4556907.1"/>
    <property type="molecule type" value="Genomic_DNA"/>
</dbReference>
<evidence type="ECO:0000313" key="1">
    <source>
        <dbReference type="EMBL" id="MCE4556907.1"/>
    </source>
</evidence>
<gene>
    <name evidence="1" type="ORF">LXT13_21140</name>
</gene>
<protein>
    <submittedName>
        <fullName evidence="1">Uncharacterized protein</fullName>
    </submittedName>
</protein>
<reference evidence="1 2" key="1">
    <citation type="submission" date="2021-12" db="EMBL/GenBank/DDBJ databases">
        <title>Genome seq of P8.</title>
        <authorList>
            <person name="Seo T."/>
        </authorList>
    </citation>
    <scope>NUCLEOTIDE SEQUENCE [LARGE SCALE GENOMIC DNA]</scope>
    <source>
        <strain evidence="1 2">P8</strain>
    </source>
</reference>
<sequence length="47" mass="4789">MKFLTHMRIGPRPAADLAEAIAVDGVAMGVCLDLLRAGMPASPVAGP</sequence>
<accession>A0ABS8XW83</accession>
<proteinExistence type="predicted"/>
<name>A0ABS8XW83_9BURK</name>
<evidence type="ECO:0000313" key="2">
    <source>
        <dbReference type="Proteomes" id="UP001200741"/>
    </source>
</evidence>